<dbReference type="OrthoDB" id="3533503at2"/>
<protein>
    <submittedName>
        <fullName evidence="2">Uncharacterized protein</fullName>
    </submittedName>
</protein>
<evidence type="ECO:0000256" key="1">
    <source>
        <dbReference type="SAM" id="MobiDB-lite"/>
    </source>
</evidence>
<evidence type="ECO:0000313" key="2">
    <source>
        <dbReference type="EMBL" id="SDI54215.1"/>
    </source>
</evidence>
<dbReference type="RefSeq" id="WP_090931531.1">
    <property type="nucleotide sequence ID" value="NZ_FNDJ01000006.1"/>
</dbReference>
<name>A0A1G8LEZ1_9ACTN</name>
<feature type="region of interest" description="Disordered" evidence="1">
    <location>
        <begin position="1"/>
        <end position="24"/>
    </location>
</feature>
<dbReference type="Proteomes" id="UP000199202">
    <property type="component" value="Unassembled WGS sequence"/>
</dbReference>
<dbReference type="STRING" id="633440.SAMN05421869_10674"/>
<organism evidence="2 3">
    <name type="scientific">Nonomuraea jiangxiensis</name>
    <dbReference type="NCBI Taxonomy" id="633440"/>
    <lineage>
        <taxon>Bacteria</taxon>
        <taxon>Bacillati</taxon>
        <taxon>Actinomycetota</taxon>
        <taxon>Actinomycetes</taxon>
        <taxon>Streptosporangiales</taxon>
        <taxon>Streptosporangiaceae</taxon>
        <taxon>Nonomuraea</taxon>
    </lineage>
</organism>
<gene>
    <name evidence="2" type="ORF">SAMN05421869_10674</name>
</gene>
<accession>A0A1G8LEZ1</accession>
<keyword evidence="3" id="KW-1185">Reference proteome</keyword>
<feature type="compositionally biased region" description="Basic and acidic residues" evidence="1">
    <location>
        <begin position="15"/>
        <end position="24"/>
    </location>
</feature>
<dbReference type="EMBL" id="FNDJ01000006">
    <property type="protein sequence ID" value="SDI54215.1"/>
    <property type="molecule type" value="Genomic_DNA"/>
</dbReference>
<sequence>MDIDHTSMENSGRAIHAEGGEFDASVKPRRERLEALIPHFGNPATDEAARLFRKGADGHPGFDSAYEDLTTAHHNLRKAYEDIGNAVVGMSRNVQAANWASMVDKNAFIKDLVDFARRKDDEVSVPTTPVERA</sequence>
<proteinExistence type="predicted"/>
<evidence type="ECO:0000313" key="3">
    <source>
        <dbReference type="Proteomes" id="UP000199202"/>
    </source>
</evidence>
<dbReference type="AlphaFoldDB" id="A0A1G8LEZ1"/>
<reference evidence="2 3" key="1">
    <citation type="submission" date="2016-10" db="EMBL/GenBank/DDBJ databases">
        <authorList>
            <person name="de Groot N.N."/>
        </authorList>
    </citation>
    <scope>NUCLEOTIDE SEQUENCE [LARGE SCALE GENOMIC DNA]</scope>
    <source>
        <strain evidence="2 3">CGMCC 4.6533</strain>
    </source>
</reference>